<proteinExistence type="predicted"/>
<organism evidence="1 2">
    <name type="scientific">Aphis craccivora</name>
    <name type="common">Cowpea aphid</name>
    <dbReference type="NCBI Taxonomy" id="307492"/>
    <lineage>
        <taxon>Eukaryota</taxon>
        <taxon>Metazoa</taxon>
        <taxon>Ecdysozoa</taxon>
        <taxon>Arthropoda</taxon>
        <taxon>Hexapoda</taxon>
        <taxon>Insecta</taxon>
        <taxon>Pterygota</taxon>
        <taxon>Neoptera</taxon>
        <taxon>Paraneoptera</taxon>
        <taxon>Hemiptera</taxon>
        <taxon>Sternorrhyncha</taxon>
        <taxon>Aphidomorpha</taxon>
        <taxon>Aphidoidea</taxon>
        <taxon>Aphididae</taxon>
        <taxon>Aphidini</taxon>
        <taxon>Aphis</taxon>
        <taxon>Aphis</taxon>
    </lineage>
</organism>
<protein>
    <submittedName>
        <fullName evidence="1">Uncharacterized protein</fullName>
    </submittedName>
</protein>
<keyword evidence="2" id="KW-1185">Reference proteome</keyword>
<dbReference type="AlphaFoldDB" id="A0A6G0WHK6"/>
<name>A0A6G0WHK6_APHCR</name>
<accession>A0A6G0WHK6</accession>
<sequence length="53" mass="6049">MALQFIRFILNKEQVIFNDEPNCTPQVMCEILTEEGQKEVAFIDVNSLESCGI</sequence>
<comment type="caution">
    <text evidence="1">The sequence shown here is derived from an EMBL/GenBank/DDBJ whole genome shotgun (WGS) entry which is preliminary data.</text>
</comment>
<gene>
    <name evidence="1" type="ORF">FWK35_00035387</name>
</gene>
<evidence type="ECO:0000313" key="1">
    <source>
        <dbReference type="EMBL" id="KAF0726665.1"/>
    </source>
</evidence>
<evidence type="ECO:0000313" key="2">
    <source>
        <dbReference type="Proteomes" id="UP000478052"/>
    </source>
</evidence>
<dbReference type="Proteomes" id="UP000478052">
    <property type="component" value="Unassembled WGS sequence"/>
</dbReference>
<feature type="non-terminal residue" evidence="1">
    <location>
        <position position="53"/>
    </location>
</feature>
<reference evidence="1 2" key="1">
    <citation type="submission" date="2019-08" db="EMBL/GenBank/DDBJ databases">
        <title>Whole genome of Aphis craccivora.</title>
        <authorList>
            <person name="Voronova N.V."/>
            <person name="Shulinski R.S."/>
            <person name="Bandarenka Y.V."/>
            <person name="Zhorov D.G."/>
            <person name="Warner D."/>
        </authorList>
    </citation>
    <scope>NUCLEOTIDE SEQUENCE [LARGE SCALE GENOMIC DNA]</scope>
    <source>
        <strain evidence="1">180601</strain>
        <tissue evidence="1">Whole Body</tissue>
    </source>
</reference>
<dbReference type="EMBL" id="VUJU01008722">
    <property type="protein sequence ID" value="KAF0726665.1"/>
    <property type="molecule type" value="Genomic_DNA"/>
</dbReference>